<dbReference type="InterPro" id="IPR050546">
    <property type="entry name" value="Glycosyl_Hydrlase_16"/>
</dbReference>
<gene>
    <name evidence="4" type="ORF">AB675_628</name>
</gene>
<dbReference type="Proteomes" id="UP000038010">
    <property type="component" value="Unassembled WGS sequence"/>
</dbReference>
<dbReference type="InterPro" id="IPR013320">
    <property type="entry name" value="ConA-like_dom_sf"/>
</dbReference>
<evidence type="ECO:0000313" key="4">
    <source>
        <dbReference type="EMBL" id="KPI45521.1"/>
    </source>
</evidence>
<dbReference type="GeneID" id="28738439"/>
<dbReference type="PANTHER" id="PTHR10963">
    <property type="entry name" value="GLYCOSYL HYDROLASE-RELATED"/>
    <property type="match status" value="1"/>
</dbReference>
<dbReference type="Gene3D" id="2.60.120.200">
    <property type="match status" value="1"/>
</dbReference>
<protein>
    <recommendedName>
        <fullName evidence="3">GH16 domain-containing protein</fullName>
    </recommendedName>
</protein>
<feature type="compositionally biased region" description="Low complexity" evidence="1">
    <location>
        <begin position="361"/>
        <end position="489"/>
    </location>
</feature>
<feature type="chain" id="PRO_5005856960" description="GH16 domain-containing protein" evidence="2">
    <location>
        <begin position="28"/>
        <end position="765"/>
    </location>
</feature>
<dbReference type="EMBL" id="LFJN01000001">
    <property type="protein sequence ID" value="KPI45521.1"/>
    <property type="molecule type" value="Genomic_DNA"/>
</dbReference>
<organism evidence="4 5">
    <name type="scientific">Cyphellophora attinorum</name>
    <dbReference type="NCBI Taxonomy" id="1664694"/>
    <lineage>
        <taxon>Eukaryota</taxon>
        <taxon>Fungi</taxon>
        <taxon>Dikarya</taxon>
        <taxon>Ascomycota</taxon>
        <taxon>Pezizomycotina</taxon>
        <taxon>Eurotiomycetes</taxon>
        <taxon>Chaetothyriomycetidae</taxon>
        <taxon>Chaetothyriales</taxon>
        <taxon>Cyphellophoraceae</taxon>
        <taxon>Cyphellophora</taxon>
    </lineage>
</organism>
<evidence type="ECO:0000259" key="3">
    <source>
        <dbReference type="PROSITE" id="PS51762"/>
    </source>
</evidence>
<evidence type="ECO:0000256" key="1">
    <source>
        <dbReference type="SAM" id="MobiDB-lite"/>
    </source>
</evidence>
<dbReference type="GO" id="GO:0009251">
    <property type="term" value="P:glucan catabolic process"/>
    <property type="evidence" value="ECO:0007669"/>
    <property type="project" value="TreeGrafter"/>
</dbReference>
<dbReference type="RefSeq" id="XP_018005484.1">
    <property type="nucleotide sequence ID" value="XM_018146569.1"/>
</dbReference>
<dbReference type="STRING" id="1664694.A0A0N0NRV2"/>
<dbReference type="InterPro" id="IPR000757">
    <property type="entry name" value="Beta-glucanase-like"/>
</dbReference>
<dbReference type="AlphaFoldDB" id="A0A0N0NRV2"/>
<dbReference type="PANTHER" id="PTHR10963:SF24">
    <property type="entry name" value="GLYCOSIDASE C21B10.07-RELATED"/>
    <property type="match status" value="1"/>
</dbReference>
<feature type="domain" description="GH16" evidence="3">
    <location>
        <begin position="25"/>
        <end position="320"/>
    </location>
</feature>
<reference evidence="4 5" key="1">
    <citation type="submission" date="2015-06" db="EMBL/GenBank/DDBJ databases">
        <title>Draft genome of the ant-associated black yeast Phialophora attae CBS 131958.</title>
        <authorList>
            <person name="Moreno L.F."/>
            <person name="Stielow B.J."/>
            <person name="de Hoog S."/>
            <person name="Vicente V.A."/>
            <person name="Weiss V.A."/>
            <person name="de Vries M."/>
            <person name="Cruz L.M."/>
            <person name="Souza E.M."/>
        </authorList>
    </citation>
    <scope>NUCLEOTIDE SEQUENCE [LARGE SCALE GENOMIC DNA]</scope>
    <source>
        <strain evidence="4 5">CBS 131958</strain>
    </source>
</reference>
<feature type="signal peptide" evidence="2">
    <location>
        <begin position="1"/>
        <end position="27"/>
    </location>
</feature>
<keyword evidence="5" id="KW-1185">Reference proteome</keyword>
<dbReference type="GO" id="GO:0004553">
    <property type="term" value="F:hydrolase activity, hydrolyzing O-glycosyl compounds"/>
    <property type="evidence" value="ECO:0007669"/>
    <property type="project" value="InterPro"/>
</dbReference>
<dbReference type="Pfam" id="PF26113">
    <property type="entry name" value="GH16_XgeA"/>
    <property type="match status" value="1"/>
</dbReference>
<comment type="caution">
    <text evidence="4">The sequence shown here is derived from an EMBL/GenBank/DDBJ whole genome shotgun (WGS) entry which is preliminary data.</text>
</comment>
<dbReference type="VEuPathDB" id="FungiDB:AB675_628"/>
<dbReference type="PROSITE" id="PS51762">
    <property type="entry name" value="GH16_2"/>
    <property type="match status" value="1"/>
</dbReference>
<name>A0A0N0NRV2_9EURO</name>
<dbReference type="OrthoDB" id="192832at2759"/>
<evidence type="ECO:0000256" key="2">
    <source>
        <dbReference type="SAM" id="SignalP"/>
    </source>
</evidence>
<keyword evidence="2" id="KW-0732">Signal</keyword>
<proteinExistence type="predicted"/>
<evidence type="ECO:0000313" key="5">
    <source>
        <dbReference type="Proteomes" id="UP000038010"/>
    </source>
</evidence>
<feature type="region of interest" description="Disordered" evidence="1">
    <location>
        <begin position="358"/>
        <end position="489"/>
    </location>
</feature>
<dbReference type="SUPFAM" id="SSF49899">
    <property type="entry name" value="Concanavalin A-like lectins/glucanases"/>
    <property type="match status" value="1"/>
</dbReference>
<dbReference type="CDD" id="cd02181">
    <property type="entry name" value="GH16_fungal_Lam16A_glucanase"/>
    <property type="match status" value="1"/>
</dbReference>
<accession>A0A0N0NRV2</accession>
<sequence>MPSSSFFQRSSTTFVSTLALLSSPVFSAAVPGPALQYNLDTSFTGTSFFDNFTFFDKADPTHGFVNYVGRKDAGGLYSASPQSARLSVDSTTKLKAPSSQSDYYGQNGIGRKSLRIESNKQWTYGLFIADINHMPYTRGTAAGCGTWPAFWTLGPDPWPTYGEIDIIEGANDVTSNTAAAHVSGQCTISANQGPYGTLKTPDCNYNNKDFWSGQTPNPTGCQVGDNRAVSYGNAFNDNGGGVYALEWTNQNVMNTYFFPRQQIPKDITDGTPDTSKWGSPFASFAGPGCNVDNINVKNLRLVVDTTFCGDYGDATWGSGCAAKTGESLCAAYVAKNPSAFSEAYWDFRSIKVYQKGPKPVTTTTTTTTTTTKTTTTTTPTKSSTTTTTTTTTTSKATSTTTTTKTWPTSTSTSTSTTTTSKSSPAPTSTTSTSATTTSSKSTTTSPSTSSTTTTTSYSQPWPTTTTSTLTTTSTTTKPASSSTTTSSSASASTTWADIDFSTTTTTSSSASTTWADVDFSTKTTTTTASVSATTTWADVDFSTKTTTTTVPVSVTTTWADVDFSTTTTATTTSAGYTWSDVSISTTTSKPVDPASYTWSDVAIPTTTTTTTKAVDPGHTWSDAPLDPISTTSTLAWTDASVPVKPTSTYTAAISWTDASVPVKPTSTSTASISWTDASVPVSPVSTTSVAWSDVAAIPTTISVIPEKAVDAPTASTWADVAVATPTGAPAKPASPVSDYKGAASSNAVVSWAVMGVAALLGAALL</sequence>